<feature type="transmembrane region" description="Helical" evidence="1">
    <location>
        <begin position="111"/>
        <end position="138"/>
    </location>
</feature>
<keyword evidence="1" id="KW-0812">Transmembrane</keyword>
<proteinExistence type="predicted"/>
<sequence>MNKKINRIIMVAMAMIITAIGASLGIKIAIGVGAWDALSQSISMVLGLKVGTFSMILNISCVLVQIFLLKDGFRFNHLAQIGVSILLGTVVNFMIYKVLSEIMIDNYFISISLFILSVVMCALGIAMITAINLISFPLESCCMVLAKKINKNFGSIRQGVDIIAIVISLIITFIFKNSMTVREGTIIAMLIFGPMLDFFVKFMSPSLRKLSLIRE</sequence>
<keyword evidence="1" id="KW-1133">Transmembrane helix</keyword>
<evidence type="ECO:0000313" key="2">
    <source>
        <dbReference type="EMBL" id="ERK29452.1"/>
    </source>
</evidence>
<dbReference type="Proteomes" id="UP000016721">
    <property type="component" value="Unassembled WGS sequence"/>
</dbReference>
<feature type="transmembrane region" description="Helical" evidence="1">
    <location>
        <begin position="159"/>
        <end position="179"/>
    </location>
</feature>
<dbReference type="EMBL" id="APJA01000018">
    <property type="protein sequence ID" value="ERK29452.1"/>
    <property type="molecule type" value="Genomic_DNA"/>
</dbReference>
<keyword evidence="1" id="KW-0472">Membrane</keyword>
<dbReference type="PANTHER" id="PTHR40078">
    <property type="entry name" value="INTEGRAL MEMBRANE PROTEIN-RELATED"/>
    <property type="match status" value="1"/>
</dbReference>
<evidence type="ECO:0000313" key="3">
    <source>
        <dbReference type="Proteomes" id="UP000016721"/>
    </source>
</evidence>
<organism evidence="2 3">
    <name type="scientific">Clostridium intestinale URNW</name>
    <dbReference type="NCBI Taxonomy" id="1294142"/>
    <lineage>
        <taxon>Bacteria</taxon>
        <taxon>Bacillati</taxon>
        <taxon>Bacillota</taxon>
        <taxon>Clostridia</taxon>
        <taxon>Eubacteriales</taxon>
        <taxon>Clostridiaceae</taxon>
        <taxon>Clostridium</taxon>
    </lineage>
</organism>
<dbReference type="STRING" id="1294142.CINTURNW_3319"/>
<name>U2N1S2_9CLOT</name>
<dbReference type="PATRIC" id="fig|1294142.3.peg.3467"/>
<protein>
    <recommendedName>
        <fullName evidence="4">Integral membrane protein</fullName>
    </recommendedName>
</protein>
<dbReference type="RefSeq" id="WP_021803281.1">
    <property type="nucleotide sequence ID" value="NZ_KI273145.1"/>
</dbReference>
<dbReference type="InterPro" id="IPR038750">
    <property type="entry name" value="YczE/YyaS-like"/>
</dbReference>
<evidence type="ECO:0000256" key="1">
    <source>
        <dbReference type="SAM" id="Phobius"/>
    </source>
</evidence>
<accession>U2N1S2</accession>
<comment type="caution">
    <text evidence="2">The sequence shown here is derived from an EMBL/GenBank/DDBJ whole genome shotgun (WGS) entry which is preliminary data.</text>
</comment>
<dbReference type="HOGENOM" id="CLU_083843_2_3_9"/>
<dbReference type="PANTHER" id="PTHR40078:SF1">
    <property type="entry name" value="INTEGRAL MEMBRANE PROTEIN"/>
    <property type="match status" value="1"/>
</dbReference>
<gene>
    <name evidence="2" type="ORF">CINTURNW_3319</name>
</gene>
<dbReference type="OrthoDB" id="1654314at2"/>
<dbReference type="AlphaFoldDB" id="U2N1S2"/>
<feature type="transmembrane region" description="Helical" evidence="1">
    <location>
        <begin position="81"/>
        <end position="99"/>
    </location>
</feature>
<feature type="transmembrane region" description="Helical" evidence="1">
    <location>
        <begin position="7"/>
        <end position="30"/>
    </location>
</feature>
<dbReference type="Pfam" id="PF19700">
    <property type="entry name" value="DUF6198"/>
    <property type="match status" value="1"/>
</dbReference>
<feature type="transmembrane region" description="Helical" evidence="1">
    <location>
        <begin position="185"/>
        <end position="204"/>
    </location>
</feature>
<dbReference type="eggNOG" id="COG2364">
    <property type="taxonomic scope" value="Bacteria"/>
</dbReference>
<reference evidence="2 3" key="1">
    <citation type="journal article" date="2013" name="Genome Announc.">
        <title>Draft Genome Sequence of the Hydrogen- and Ethanol-Producing Bacterium Clostridium intestinale Strain URNW.</title>
        <authorList>
            <person name="Lal S."/>
            <person name="Ramachandran U."/>
            <person name="Zhang X."/>
            <person name="Sparling R."/>
            <person name="Levin D.B."/>
        </authorList>
    </citation>
    <scope>NUCLEOTIDE SEQUENCE [LARGE SCALE GENOMIC DNA]</scope>
    <source>
        <strain evidence="2 3">URNW</strain>
    </source>
</reference>
<keyword evidence="3" id="KW-1185">Reference proteome</keyword>
<evidence type="ECO:0008006" key="4">
    <source>
        <dbReference type="Google" id="ProtNLM"/>
    </source>
</evidence>
<feature type="transmembrane region" description="Helical" evidence="1">
    <location>
        <begin position="50"/>
        <end position="69"/>
    </location>
</feature>